<accession>A0AAV6ZUJ0</accession>
<evidence type="ECO:0000313" key="4">
    <source>
        <dbReference type="Proteomes" id="UP000824782"/>
    </source>
</evidence>
<keyword evidence="1" id="KW-0472">Membrane</keyword>
<dbReference type="Proteomes" id="UP000824782">
    <property type="component" value="Unassembled WGS sequence"/>
</dbReference>
<organism evidence="3 4">
    <name type="scientific">Engystomops pustulosus</name>
    <name type="common">Tungara frog</name>
    <name type="synonym">Physalaemus pustulosus</name>
    <dbReference type="NCBI Taxonomy" id="76066"/>
    <lineage>
        <taxon>Eukaryota</taxon>
        <taxon>Metazoa</taxon>
        <taxon>Chordata</taxon>
        <taxon>Craniata</taxon>
        <taxon>Vertebrata</taxon>
        <taxon>Euteleostomi</taxon>
        <taxon>Amphibia</taxon>
        <taxon>Batrachia</taxon>
        <taxon>Anura</taxon>
        <taxon>Neobatrachia</taxon>
        <taxon>Hyloidea</taxon>
        <taxon>Leptodactylidae</taxon>
        <taxon>Leiuperinae</taxon>
        <taxon>Engystomops</taxon>
    </lineage>
</organism>
<keyword evidence="2" id="KW-0732">Signal</keyword>
<keyword evidence="1" id="KW-1133">Transmembrane helix</keyword>
<reference evidence="3" key="1">
    <citation type="thesis" date="2020" institute="ProQuest LLC" country="789 East Eisenhower Parkway, Ann Arbor, MI, USA">
        <title>Comparative Genomics and Chromosome Evolution.</title>
        <authorList>
            <person name="Mudd A.B."/>
        </authorList>
    </citation>
    <scope>NUCLEOTIDE SEQUENCE</scope>
    <source>
        <strain evidence="3">237g6f4</strain>
        <tissue evidence="3">Blood</tissue>
    </source>
</reference>
<name>A0AAV6ZUJ0_ENGPU</name>
<proteinExistence type="predicted"/>
<sequence>MAAGRTVCKAGVWLLAAYVILSLQGADAQTNTTTGPAVPGWGIALLVLMSIFLAGILFCVCCAPFCCKTNGIEAQDGLSSAMNRLKCWE</sequence>
<feature type="transmembrane region" description="Helical" evidence="1">
    <location>
        <begin position="38"/>
        <end position="66"/>
    </location>
</feature>
<keyword evidence="1" id="KW-0812">Transmembrane</keyword>
<protein>
    <submittedName>
        <fullName evidence="3">Uncharacterized protein</fullName>
    </submittedName>
</protein>
<feature type="chain" id="PRO_5043709059" evidence="2">
    <location>
        <begin position="29"/>
        <end position="89"/>
    </location>
</feature>
<comment type="caution">
    <text evidence="3">The sequence shown here is derived from an EMBL/GenBank/DDBJ whole genome shotgun (WGS) entry which is preliminary data.</text>
</comment>
<dbReference type="AlphaFoldDB" id="A0AAV6ZUJ0"/>
<evidence type="ECO:0000256" key="1">
    <source>
        <dbReference type="SAM" id="Phobius"/>
    </source>
</evidence>
<keyword evidence="4" id="KW-1185">Reference proteome</keyword>
<evidence type="ECO:0000256" key="2">
    <source>
        <dbReference type="SAM" id="SignalP"/>
    </source>
</evidence>
<gene>
    <name evidence="3" type="ORF">GDO81_003231</name>
</gene>
<evidence type="ECO:0000313" key="3">
    <source>
        <dbReference type="EMBL" id="KAG8553032.1"/>
    </source>
</evidence>
<feature type="signal peptide" evidence="2">
    <location>
        <begin position="1"/>
        <end position="28"/>
    </location>
</feature>
<dbReference type="EMBL" id="WNYA01000010">
    <property type="protein sequence ID" value="KAG8553032.1"/>
    <property type="molecule type" value="Genomic_DNA"/>
</dbReference>